<name>A0A182W9Z3_9DIPT</name>
<feature type="domain" description="PiggyBac transposable element-derived protein" evidence="1">
    <location>
        <begin position="125"/>
        <end position="291"/>
    </location>
</feature>
<feature type="domain" description="PiggyBac transposable element-derived protein" evidence="1">
    <location>
        <begin position="297"/>
        <end position="441"/>
    </location>
</feature>
<dbReference type="InterPro" id="IPR029526">
    <property type="entry name" value="PGBD"/>
</dbReference>
<sequence length="516" mass="59762">MARDVNQYSVFSLFVDDSIINVLVQETNRYAQQKLNRLKLAPSARMHQWKPTNSQEIRQFLGLLLWMGLVNVSPIANYWSKKNIYNFSLPSSIMSRNRFELLLSNIHFVDNNTITPQDRLARDVNPYSVFSLFVDDSIINVLVQETNRYAQQKLNRLKLSPSARMHQWKPTNPHEIRQFLELLLWMGLVNVSPIANYWSKKNIYNFSLPSSIMSRNRFELLLSNIHFVDNKTITPQDRVGKILPFCNQLQEKFQKVYAPGEDIVIDESLIPWRGRLIFRQYIPNKAHKYGKSADGIRETGLAQNVCVHLAEKLFDQGRTLYIDNFYTSYELAKLCLTRKTHVVGTLRHNKKNFPTSVLDYKLKKGEMVAKEDENGIVVLKWRDTRDVRLLSTKHEPILVQTNKTIGGPSSSTSVTKLKPLAVLEYNRGKCGIDISDQMVSYATTMRREHLLGLPANNITRNLEEKKNHVIAIRKNNAGNPVRRACQRCYAMKRDEMVRTKARANIKKKRQTIVQVV</sequence>
<evidence type="ECO:0000259" key="1">
    <source>
        <dbReference type="Pfam" id="PF13843"/>
    </source>
</evidence>
<dbReference type="STRING" id="112268.A0A182W9Z3"/>
<protein>
    <recommendedName>
        <fullName evidence="1">PiggyBac transposable element-derived protein domain-containing protein</fullName>
    </recommendedName>
</protein>
<dbReference type="AlphaFoldDB" id="A0A182W9Z3"/>
<keyword evidence="3" id="KW-1185">Reference proteome</keyword>
<dbReference type="Proteomes" id="UP000075920">
    <property type="component" value="Unassembled WGS sequence"/>
</dbReference>
<reference evidence="3" key="1">
    <citation type="submission" date="2013-03" db="EMBL/GenBank/DDBJ databases">
        <title>The Genome Sequence of Anopheles minimus MINIMUS1.</title>
        <authorList>
            <consortium name="The Broad Institute Genomics Platform"/>
            <person name="Neafsey D.E."/>
            <person name="Walton C."/>
            <person name="Walker B."/>
            <person name="Young S.K."/>
            <person name="Zeng Q."/>
            <person name="Gargeya S."/>
            <person name="Fitzgerald M."/>
            <person name="Haas B."/>
            <person name="Abouelleil A."/>
            <person name="Allen A.W."/>
            <person name="Alvarado L."/>
            <person name="Arachchi H.M."/>
            <person name="Berlin A.M."/>
            <person name="Chapman S.B."/>
            <person name="Gainer-Dewar J."/>
            <person name="Goldberg J."/>
            <person name="Griggs A."/>
            <person name="Gujja S."/>
            <person name="Hansen M."/>
            <person name="Howarth C."/>
            <person name="Imamovic A."/>
            <person name="Ireland A."/>
            <person name="Larimer J."/>
            <person name="McCowan C."/>
            <person name="Murphy C."/>
            <person name="Pearson M."/>
            <person name="Poon T.W."/>
            <person name="Priest M."/>
            <person name="Roberts A."/>
            <person name="Saif S."/>
            <person name="Shea T."/>
            <person name="Sisk P."/>
            <person name="Sykes S."/>
            <person name="Wortman J."/>
            <person name="Nusbaum C."/>
            <person name="Birren B."/>
        </authorList>
    </citation>
    <scope>NUCLEOTIDE SEQUENCE [LARGE SCALE GENOMIC DNA]</scope>
    <source>
        <strain evidence="3">MINIMUS1</strain>
    </source>
</reference>
<reference evidence="2" key="2">
    <citation type="submission" date="2020-05" db="UniProtKB">
        <authorList>
            <consortium name="EnsemblMetazoa"/>
        </authorList>
    </citation>
    <scope>IDENTIFICATION</scope>
    <source>
        <strain evidence="2">MINIMUS1</strain>
    </source>
</reference>
<organism evidence="2 3">
    <name type="scientific">Anopheles minimus</name>
    <dbReference type="NCBI Taxonomy" id="112268"/>
    <lineage>
        <taxon>Eukaryota</taxon>
        <taxon>Metazoa</taxon>
        <taxon>Ecdysozoa</taxon>
        <taxon>Arthropoda</taxon>
        <taxon>Hexapoda</taxon>
        <taxon>Insecta</taxon>
        <taxon>Pterygota</taxon>
        <taxon>Neoptera</taxon>
        <taxon>Endopterygota</taxon>
        <taxon>Diptera</taxon>
        <taxon>Nematocera</taxon>
        <taxon>Culicoidea</taxon>
        <taxon>Culicidae</taxon>
        <taxon>Anophelinae</taxon>
        <taxon>Anopheles</taxon>
    </lineage>
</organism>
<dbReference type="EnsemblMetazoa" id="AMIN007171-RA">
    <property type="protein sequence ID" value="AMIN007171-PA"/>
    <property type="gene ID" value="AMIN007171"/>
</dbReference>
<dbReference type="Pfam" id="PF13843">
    <property type="entry name" value="DDE_Tnp_1_7"/>
    <property type="match status" value="3"/>
</dbReference>
<accession>A0A182W9Z3</accession>
<proteinExistence type="predicted"/>
<dbReference type="PANTHER" id="PTHR46599">
    <property type="entry name" value="PIGGYBAC TRANSPOSABLE ELEMENT-DERIVED PROTEIN 4"/>
    <property type="match status" value="1"/>
</dbReference>
<feature type="domain" description="PiggyBac transposable element-derived protein" evidence="1">
    <location>
        <begin position="8"/>
        <end position="118"/>
    </location>
</feature>
<dbReference type="PANTHER" id="PTHR46599:SF3">
    <property type="entry name" value="PIGGYBAC TRANSPOSABLE ELEMENT-DERIVED PROTEIN 4"/>
    <property type="match status" value="1"/>
</dbReference>
<dbReference type="VEuPathDB" id="VectorBase:AMIN007171"/>
<evidence type="ECO:0000313" key="3">
    <source>
        <dbReference type="Proteomes" id="UP000075920"/>
    </source>
</evidence>
<evidence type="ECO:0000313" key="2">
    <source>
        <dbReference type="EnsemblMetazoa" id="AMIN007171-PA"/>
    </source>
</evidence>